<comment type="caution">
    <text evidence="1">The sequence shown here is derived from an EMBL/GenBank/DDBJ whole genome shotgun (WGS) entry which is preliminary data.</text>
</comment>
<dbReference type="Gene3D" id="1.20.1250.20">
    <property type="entry name" value="MFS general substrate transporter like domains"/>
    <property type="match status" value="1"/>
</dbReference>
<proteinExistence type="predicted"/>
<accession>A0ABR2XC64</accession>
<sequence length="86" mass="9101">MKEFATIPSFRNMFLLGAIKRTVAKWSGGNGITVSIVDIFQYAGIAGGNSSLITSGAYGAVKLVFTTVFTWGCWTYSVGEKASPPG</sequence>
<name>A0ABR2XC64_9PEZI</name>
<dbReference type="InterPro" id="IPR036259">
    <property type="entry name" value="MFS_trans_sf"/>
</dbReference>
<reference evidence="1 2" key="1">
    <citation type="submission" date="2024-02" db="EMBL/GenBank/DDBJ databases">
        <title>First draft genome assembly of two strains of Seiridium cardinale.</title>
        <authorList>
            <person name="Emiliani G."/>
            <person name="Scali E."/>
        </authorList>
    </citation>
    <scope>NUCLEOTIDE SEQUENCE [LARGE SCALE GENOMIC DNA]</scope>
    <source>
        <strain evidence="1 2">BM-138-000479</strain>
    </source>
</reference>
<dbReference type="Proteomes" id="UP001465668">
    <property type="component" value="Unassembled WGS sequence"/>
</dbReference>
<evidence type="ECO:0000313" key="1">
    <source>
        <dbReference type="EMBL" id="KAK9771420.1"/>
    </source>
</evidence>
<keyword evidence="2" id="KW-1185">Reference proteome</keyword>
<dbReference type="EMBL" id="JARVKM010000075">
    <property type="protein sequence ID" value="KAK9771420.1"/>
    <property type="molecule type" value="Genomic_DNA"/>
</dbReference>
<gene>
    <name evidence="1" type="ORF">SCAR479_11899</name>
</gene>
<evidence type="ECO:0000313" key="2">
    <source>
        <dbReference type="Proteomes" id="UP001465668"/>
    </source>
</evidence>
<organism evidence="1 2">
    <name type="scientific">Seiridium cardinale</name>
    <dbReference type="NCBI Taxonomy" id="138064"/>
    <lineage>
        <taxon>Eukaryota</taxon>
        <taxon>Fungi</taxon>
        <taxon>Dikarya</taxon>
        <taxon>Ascomycota</taxon>
        <taxon>Pezizomycotina</taxon>
        <taxon>Sordariomycetes</taxon>
        <taxon>Xylariomycetidae</taxon>
        <taxon>Amphisphaeriales</taxon>
        <taxon>Sporocadaceae</taxon>
        <taxon>Seiridium</taxon>
    </lineage>
</organism>
<protein>
    <submittedName>
        <fullName evidence="1">General substrate transporter</fullName>
    </submittedName>
</protein>